<dbReference type="RefSeq" id="WP_322809921.1">
    <property type="nucleotide sequence ID" value="NZ_JAVBVO010000028.1"/>
</dbReference>
<evidence type="ECO:0000313" key="3">
    <source>
        <dbReference type="EMBL" id="MDZ5760771.1"/>
    </source>
</evidence>
<name>A0AAW9K7Y9_CARML</name>
<sequence length="409" mass="45108">MTMKNIDAMKASLQKERAKIFTTLKEGNSEEQQQALNDLFEGIQNSVMDEATAQIQKNVSNVTDNQVLVDRGVRKALTGKERSYFTAAIGNGGFDNLNEVFPETIIEDVLSNLQRNHVLLQYIDIRDTAALAKYIFAKPTKATAFWGDICDDIREMIKNGFQIIDAVANKLSGYIPVCKGMLELGPEWLATYVIQCMDESMSYSLEMAVIDGDGKQKPIGMTRALTGAIDGVYPKKTKIEMTDLDPKNLGKVMAKFARNETLNGEMLFIVNPATYWEVVFPSFAVRDSNGNWVLDRLPIGAVIVPSYGAAEGEAIMGVGKNYFLGVAGKTRIDKYTETMAIEDMDLFIAKFFGYGQPKDANAYEVLDISKVGTTPPVEEGEAFSAASVEVPDEEVADEVVEEKTTKKKG</sequence>
<dbReference type="SUPFAM" id="SSF56563">
    <property type="entry name" value="Major capsid protein gp5"/>
    <property type="match status" value="1"/>
</dbReference>
<evidence type="ECO:0000259" key="2">
    <source>
        <dbReference type="Pfam" id="PF05065"/>
    </source>
</evidence>
<evidence type="ECO:0000313" key="4">
    <source>
        <dbReference type="Proteomes" id="UP001290462"/>
    </source>
</evidence>
<dbReference type="NCBIfam" id="TIGR01554">
    <property type="entry name" value="major_cap_HK97"/>
    <property type="match status" value="1"/>
</dbReference>
<dbReference type="InterPro" id="IPR024455">
    <property type="entry name" value="Phage_capsid"/>
</dbReference>
<comment type="caution">
    <text evidence="3">The sequence shown here is derived from an EMBL/GenBank/DDBJ whole genome shotgun (WGS) entry which is preliminary data.</text>
</comment>
<proteinExistence type="predicted"/>
<dbReference type="AlphaFoldDB" id="A0AAW9K7Y9"/>
<comment type="subcellular location">
    <subcellularLocation>
        <location evidence="1">Virion</location>
    </subcellularLocation>
</comment>
<evidence type="ECO:0000256" key="1">
    <source>
        <dbReference type="ARBA" id="ARBA00004328"/>
    </source>
</evidence>
<dbReference type="InterPro" id="IPR054612">
    <property type="entry name" value="Phage_capsid-like_C"/>
</dbReference>
<dbReference type="Proteomes" id="UP001290462">
    <property type="component" value="Unassembled WGS sequence"/>
</dbReference>
<feature type="domain" description="Phage capsid-like C-terminal" evidence="2">
    <location>
        <begin position="101"/>
        <end position="365"/>
    </location>
</feature>
<accession>A0AAW9K7Y9</accession>
<protein>
    <submittedName>
        <fullName evidence="3">Phage major capsid protein</fullName>
    </submittedName>
</protein>
<reference evidence="3" key="1">
    <citation type="submission" date="2023-08" db="EMBL/GenBank/DDBJ databases">
        <title>Genomic characterization of piscicolin 126 produced by Carnobacterium maltaromaticum CM22 strain isolated from salmon (Salmo salar).</title>
        <authorList>
            <person name="Gonzalez-Gragera E."/>
            <person name="Garcia-Lopez J.D."/>
            <person name="Teso-Perez C."/>
            <person name="Gimenez-Hernandez I."/>
            <person name="Peralta-Sanchez J.M."/>
            <person name="Valdivia E."/>
            <person name="Montalban-Lopez M."/>
            <person name="Martin-Platero A.M."/>
            <person name="Banos A."/>
            <person name="Martinez-Bueno M."/>
        </authorList>
    </citation>
    <scope>NUCLEOTIDE SEQUENCE</scope>
    <source>
        <strain evidence="3">CM22</strain>
    </source>
</reference>
<gene>
    <name evidence="3" type="ORF">RAK27_19180</name>
</gene>
<organism evidence="3 4">
    <name type="scientific">Carnobacterium maltaromaticum</name>
    <name type="common">Carnobacterium piscicola</name>
    <dbReference type="NCBI Taxonomy" id="2751"/>
    <lineage>
        <taxon>Bacteria</taxon>
        <taxon>Bacillati</taxon>
        <taxon>Bacillota</taxon>
        <taxon>Bacilli</taxon>
        <taxon>Lactobacillales</taxon>
        <taxon>Carnobacteriaceae</taxon>
        <taxon>Carnobacterium</taxon>
    </lineage>
</organism>
<dbReference type="EMBL" id="JAVBVO010000028">
    <property type="protein sequence ID" value="MDZ5760771.1"/>
    <property type="molecule type" value="Genomic_DNA"/>
</dbReference>
<dbReference type="Pfam" id="PF05065">
    <property type="entry name" value="Phage_capsid"/>
    <property type="match status" value="1"/>
</dbReference>